<proteinExistence type="predicted"/>
<accession>A0A1F5F5M8</accession>
<comment type="caution">
    <text evidence="2">The sequence shown here is derived from an EMBL/GenBank/DDBJ whole genome shotgun (WGS) entry which is preliminary data.</text>
</comment>
<evidence type="ECO:0000313" key="3">
    <source>
        <dbReference type="Proteomes" id="UP000177187"/>
    </source>
</evidence>
<name>A0A1F5F5M8_9BACT</name>
<evidence type="ECO:0000313" key="2">
    <source>
        <dbReference type="EMBL" id="OGD74942.1"/>
    </source>
</evidence>
<evidence type="ECO:0000256" key="1">
    <source>
        <dbReference type="SAM" id="MobiDB-lite"/>
    </source>
</evidence>
<evidence type="ECO:0008006" key="4">
    <source>
        <dbReference type="Google" id="ProtNLM"/>
    </source>
</evidence>
<dbReference type="AlphaFoldDB" id="A0A1F5F5M8"/>
<feature type="region of interest" description="Disordered" evidence="1">
    <location>
        <begin position="380"/>
        <end position="401"/>
    </location>
</feature>
<dbReference type="SUPFAM" id="SSF53756">
    <property type="entry name" value="UDP-Glycosyltransferase/glycogen phosphorylase"/>
    <property type="match status" value="1"/>
</dbReference>
<dbReference type="Proteomes" id="UP000177187">
    <property type="component" value="Unassembled WGS sequence"/>
</dbReference>
<reference evidence="2 3" key="1">
    <citation type="journal article" date="2016" name="Nat. Commun.">
        <title>Thousands of microbial genomes shed light on interconnected biogeochemical processes in an aquifer system.</title>
        <authorList>
            <person name="Anantharaman K."/>
            <person name="Brown C.T."/>
            <person name="Hug L.A."/>
            <person name="Sharon I."/>
            <person name="Castelle C.J."/>
            <person name="Probst A.J."/>
            <person name="Thomas B.C."/>
            <person name="Singh A."/>
            <person name="Wilkins M.J."/>
            <person name="Karaoz U."/>
            <person name="Brodie E.L."/>
            <person name="Williams K.H."/>
            <person name="Hubbard S.S."/>
            <person name="Banfield J.F."/>
        </authorList>
    </citation>
    <scope>NUCLEOTIDE SEQUENCE [LARGE SCALE GENOMIC DNA]</scope>
</reference>
<sequence>MKRLLIIAYYYPPLGMGGVKEPLPYVKYMADYGWRPEVLTVKPILYYAYDSELERDFAKFAEVRRAGSLDPARLLWLAGVRRAGFGSGGFRHGGVLSRLQHVLLKPDPKVLSVPFFYAHGRRLGRGGRYDALLVIAPPFSHLRLADRLARSLNVPWAAYLADRWVDGWVAKTTGPLARPVALRGEARAVERARAVLCASPVETEDLRKRYPAAARKIVWAPLSYDPEPDTDIGPVERDPSRFLVSMVGTHRDDEGLPAVCRALARLAGQNPARGIALRHVGTSVGRPFLDVARENGAGAFAEVFGQVPYRESLRQQRSADVLLLTAARDNPHGLPGRTSDYIGAGRPILLVSANRAARMTLKRFGLGVAHDDDDEEGVYRSLKDALEGRGPLSRPVPEAAR</sequence>
<feature type="non-terminal residue" evidence="2">
    <location>
        <position position="401"/>
    </location>
</feature>
<gene>
    <name evidence="2" type="ORF">A2Y64_02695</name>
</gene>
<protein>
    <recommendedName>
        <fullName evidence="4">Glycosyltransferase subfamily 4-like N-terminal domain-containing protein</fullName>
    </recommendedName>
</protein>
<dbReference type="EMBL" id="MFAF01000088">
    <property type="protein sequence ID" value="OGD74942.1"/>
    <property type="molecule type" value="Genomic_DNA"/>
</dbReference>
<organism evidence="2 3">
    <name type="scientific">Candidatus Coatesbacteria bacterium RBG_13_66_14</name>
    <dbReference type="NCBI Taxonomy" id="1817816"/>
    <lineage>
        <taxon>Bacteria</taxon>
        <taxon>Candidatus Coatesiibacteriota</taxon>
    </lineage>
</organism>
<dbReference type="Gene3D" id="3.40.50.2000">
    <property type="entry name" value="Glycogen Phosphorylase B"/>
    <property type="match status" value="1"/>
</dbReference>
<dbReference type="STRING" id="1817816.A2Y64_02695"/>